<keyword evidence="2" id="KW-1185">Reference proteome</keyword>
<protein>
    <submittedName>
        <fullName evidence="1">Uncharacterized protein</fullName>
    </submittedName>
</protein>
<gene>
    <name evidence="1" type="ORF">QAD02_012386</name>
</gene>
<dbReference type="EMBL" id="CM056742">
    <property type="protein sequence ID" value="KAJ8676599.1"/>
    <property type="molecule type" value="Genomic_DNA"/>
</dbReference>
<organism evidence="1 2">
    <name type="scientific">Eretmocerus hayati</name>
    <dbReference type="NCBI Taxonomy" id="131215"/>
    <lineage>
        <taxon>Eukaryota</taxon>
        <taxon>Metazoa</taxon>
        <taxon>Ecdysozoa</taxon>
        <taxon>Arthropoda</taxon>
        <taxon>Hexapoda</taxon>
        <taxon>Insecta</taxon>
        <taxon>Pterygota</taxon>
        <taxon>Neoptera</taxon>
        <taxon>Endopterygota</taxon>
        <taxon>Hymenoptera</taxon>
        <taxon>Apocrita</taxon>
        <taxon>Proctotrupomorpha</taxon>
        <taxon>Chalcidoidea</taxon>
        <taxon>Aphelinidae</taxon>
        <taxon>Aphelininae</taxon>
        <taxon>Eretmocerus</taxon>
    </lineage>
</organism>
<dbReference type="Proteomes" id="UP001239111">
    <property type="component" value="Chromosome 2"/>
</dbReference>
<proteinExistence type="predicted"/>
<name>A0ACC2NZC3_9HYME</name>
<comment type="caution">
    <text evidence="1">The sequence shown here is derived from an EMBL/GenBank/DDBJ whole genome shotgun (WGS) entry which is preliminary data.</text>
</comment>
<sequence length="166" mass="17890">MCAPRETSRIFGGRAFVTRLSVSSAQQLAPELTLPRAAAVEVSQRELSLSSNLVLFPRCSRTRLLAQEMGSSRAYCSNSTVTALYLPFGEFLRETELLTTLALYYPPEAGPPRTQATPSTTSAWATSISKLSNIAASTNRVASALAGRHLSSLCSGRNISPKLPKR</sequence>
<evidence type="ECO:0000313" key="2">
    <source>
        <dbReference type="Proteomes" id="UP001239111"/>
    </source>
</evidence>
<evidence type="ECO:0000313" key="1">
    <source>
        <dbReference type="EMBL" id="KAJ8676599.1"/>
    </source>
</evidence>
<reference evidence="1" key="1">
    <citation type="submission" date="2023-04" db="EMBL/GenBank/DDBJ databases">
        <title>A chromosome-level genome assembly of the parasitoid wasp Eretmocerus hayati.</title>
        <authorList>
            <person name="Zhong Y."/>
            <person name="Liu S."/>
            <person name="Liu Y."/>
        </authorList>
    </citation>
    <scope>NUCLEOTIDE SEQUENCE</scope>
    <source>
        <strain evidence="1">ZJU_SS_LIU_2023</strain>
    </source>
</reference>
<accession>A0ACC2NZC3</accession>